<dbReference type="SUPFAM" id="SSF56091">
    <property type="entry name" value="DNA ligase/mRNA capping enzyme, catalytic domain"/>
    <property type="match status" value="1"/>
</dbReference>
<dbReference type="Gene3D" id="3.30.1490.70">
    <property type="match status" value="1"/>
</dbReference>
<dbReference type="Pfam" id="PF14743">
    <property type="entry name" value="DNA_ligase_OB_2"/>
    <property type="match status" value="1"/>
</dbReference>
<evidence type="ECO:0000256" key="2">
    <source>
        <dbReference type="ARBA" id="ARBA00022705"/>
    </source>
</evidence>
<protein>
    <submittedName>
        <fullName evidence="7">DNA ligase</fullName>
    </submittedName>
</protein>
<dbReference type="InterPro" id="IPR029319">
    <property type="entry name" value="DNA_ligase_OB"/>
</dbReference>
<accession>A0A3N3DRW0</accession>
<dbReference type="PANTHER" id="PTHR47810">
    <property type="entry name" value="DNA LIGASE"/>
    <property type="match status" value="1"/>
</dbReference>
<dbReference type="CDD" id="cd08041">
    <property type="entry name" value="OBF_kDNA_ligase_like"/>
    <property type="match status" value="1"/>
</dbReference>
<keyword evidence="4" id="KW-0234">DNA repair</keyword>
<dbReference type="InterPro" id="IPR012340">
    <property type="entry name" value="NA-bd_OB-fold"/>
</dbReference>
<sequence>MLFKLTAIASSLMFASSAAASETITQTEMLPVLLAQTYQQGIDVTHYWQSEKLDGIRAIWDGTKLKTRKGRVINAPNWFVRYLPEFAVEGELWAGRGNFHLVQQTVLDKQPNDEAWGAIDFMLFDLPHAAGDYVKRYANLIYLVNKLNKPHIKYVEHHPIGSEIELLAYLDDVYDGDGEGIMLRKITSHYQAGRSSDLLKLKRHQDDEARVIGYKVGTGKYKGMLGALLVEWDSGKQFYIGTGFTDEQRKHPPSIGSMITFRYNGLTSGDLPRFARFIRERAD</sequence>
<dbReference type="PANTHER" id="PTHR47810:SF1">
    <property type="entry name" value="DNA LIGASE B"/>
    <property type="match status" value="1"/>
</dbReference>
<keyword evidence="2" id="KW-0235">DNA replication</keyword>
<dbReference type="NCBIfam" id="NF006592">
    <property type="entry name" value="PRK09125.1"/>
    <property type="match status" value="1"/>
</dbReference>
<dbReference type="PROSITE" id="PS00333">
    <property type="entry name" value="DNA_LIGASE_A2"/>
    <property type="match status" value="1"/>
</dbReference>
<name>A0A3N3DRW0_9VIBR</name>
<dbReference type="GO" id="GO:0006281">
    <property type="term" value="P:DNA repair"/>
    <property type="evidence" value="ECO:0007669"/>
    <property type="project" value="UniProtKB-KW"/>
</dbReference>
<dbReference type="InterPro" id="IPR016059">
    <property type="entry name" value="DNA_ligase_ATP-dep_CS"/>
</dbReference>
<keyword evidence="3" id="KW-0227">DNA damage</keyword>
<dbReference type="RefSeq" id="WP_123783879.1">
    <property type="nucleotide sequence ID" value="NZ_RKIK01000158.1"/>
</dbReference>
<dbReference type="CDD" id="cd07896">
    <property type="entry name" value="Adenylation_kDNA_ligase_like"/>
    <property type="match status" value="1"/>
</dbReference>
<dbReference type="GO" id="GO:0006260">
    <property type="term" value="P:DNA replication"/>
    <property type="evidence" value="ECO:0007669"/>
    <property type="project" value="UniProtKB-KW"/>
</dbReference>
<evidence type="ECO:0000313" key="7">
    <source>
        <dbReference type="EMBL" id="ROV57106.1"/>
    </source>
</evidence>
<evidence type="ECO:0000256" key="4">
    <source>
        <dbReference type="ARBA" id="ARBA00023204"/>
    </source>
</evidence>
<dbReference type="SUPFAM" id="SSF50249">
    <property type="entry name" value="Nucleic acid-binding proteins"/>
    <property type="match status" value="1"/>
</dbReference>
<proteinExistence type="predicted"/>
<gene>
    <name evidence="7" type="ORF">EGH82_23110</name>
</gene>
<dbReference type="Gene3D" id="2.40.50.140">
    <property type="entry name" value="Nucleic acid-binding proteins"/>
    <property type="match status" value="1"/>
</dbReference>
<dbReference type="Gene3D" id="3.30.470.30">
    <property type="entry name" value="DNA ligase/mRNA capping enzyme"/>
    <property type="match status" value="1"/>
</dbReference>
<dbReference type="GO" id="GO:0003909">
    <property type="term" value="F:DNA ligase activity"/>
    <property type="evidence" value="ECO:0007669"/>
    <property type="project" value="InterPro"/>
</dbReference>
<reference evidence="7 8" key="1">
    <citation type="submission" date="2018-11" db="EMBL/GenBank/DDBJ databases">
        <title>Vibrio ponticus strain CAIM 1751 pathogenic for the snapper Lutjanus guttatus.</title>
        <authorList>
            <person name="Soto-Rodriguez S."/>
            <person name="Lozano-Olvera R."/>
            <person name="Gomez-Gil B."/>
        </authorList>
    </citation>
    <scope>NUCLEOTIDE SEQUENCE [LARGE SCALE GENOMIC DNA]</scope>
    <source>
        <strain evidence="7 8">CAIM 1751</strain>
    </source>
</reference>
<organism evidence="7 8">
    <name type="scientific">Vibrio ponticus</name>
    <dbReference type="NCBI Taxonomy" id="265668"/>
    <lineage>
        <taxon>Bacteria</taxon>
        <taxon>Pseudomonadati</taxon>
        <taxon>Pseudomonadota</taxon>
        <taxon>Gammaproteobacteria</taxon>
        <taxon>Vibrionales</taxon>
        <taxon>Vibrionaceae</taxon>
        <taxon>Vibrio</taxon>
    </lineage>
</organism>
<feature type="domain" description="DNA ligase OB-like" evidence="6">
    <location>
        <begin position="217"/>
        <end position="281"/>
    </location>
</feature>
<evidence type="ECO:0000313" key="8">
    <source>
        <dbReference type="Proteomes" id="UP000278792"/>
    </source>
</evidence>
<dbReference type="EMBL" id="RKIK01000158">
    <property type="protein sequence ID" value="ROV57106.1"/>
    <property type="molecule type" value="Genomic_DNA"/>
</dbReference>
<dbReference type="InterPro" id="IPR050326">
    <property type="entry name" value="NAD_dep_DNA_ligaseB"/>
</dbReference>
<evidence type="ECO:0000256" key="1">
    <source>
        <dbReference type="ARBA" id="ARBA00022598"/>
    </source>
</evidence>
<evidence type="ECO:0000256" key="3">
    <source>
        <dbReference type="ARBA" id="ARBA00022763"/>
    </source>
</evidence>
<evidence type="ECO:0000256" key="5">
    <source>
        <dbReference type="SAM" id="SignalP"/>
    </source>
</evidence>
<comment type="caution">
    <text evidence="7">The sequence shown here is derived from an EMBL/GenBank/DDBJ whole genome shotgun (WGS) entry which is preliminary data.</text>
</comment>
<dbReference type="Proteomes" id="UP000278792">
    <property type="component" value="Unassembled WGS sequence"/>
</dbReference>
<keyword evidence="1 7" id="KW-0436">Ligase</keyword>
<feature type="signal peptide" evidence="5">
    <location>
        <begin position="1"/>
        <end position="20"/>
    </location>
</feature>
<dbReference type="AlphaFoldDB" id="A0A3N3DRW0"/>
<keyword evidence="5" id="KW-0732">Signal</keyword>
<evidence type="ECO:0000259" key="6">
    <source>
        <dbReference type="Pfam" id="PF14743"/>
    </source>
</evidence>
<feature type="chain" id="PRO_5018019457" evidence="5">
    <location>
        <begin position="21"/>
        <end position="283"/>
    </location>
</feature>